<dbReference type="InterPro" id="IPR053134">
    <property type="entry name" value="RNA-dir_DNA_polymerase"/>
</dbReference>
<dbReference type="InterPro" id="IPR043128">
    <property type="entry name" value="Rev_trsase/Diguanyl_cyclase"/>
</dbReference>
<dbReference type="Gene3D" id="3.30.70.270">
    <property type="match status" value="1"/>
</dbReference>
<dbReference type="PANTHER" id="PTHR24559">
    <property type="entry name" value="TRANSPOSON TY3-I GAG-POL POLYPROTEIN"/>
    <property type="match status" value="1"/>
</dbReference>
<dbReference type="CDD" id="cd01647">
    <property type="entry name" value="RT_LTR"/>
    <property type="match status" value="1"/>
</dbReference>
<dbReference type="Pfam" id="PF17919">
    <property type="entry name" value="RT_RNaseH_2"/>
    <property type="match status" value="1"/>
</dbReference>
<keyword evidence="4" id="KW-1185">Reference proteome</keyword>
<organism evidence="3 4">
    <name type="scientific">Tanacetum coccineum</name>
    <dbReference type="NCBI Taxonomy" id="301880"/>
    <lineage>
        <taxon>Eukaryota</taxon>
        <taxon>Viridiplantae</taxon>
        <taxon>Streptophyta</taxon>
        <taxon>Embryophyta</taxon>
        <taxon>Tracheophyta</taxon>
        <taxon>Spermatophyta</taxon>
        <taxon>Magnoliopsida</taxon>
        <taxon>eudicotyledons</taxon>
        <taxon>Gunneridae</taxon>
        <taxon>Pentapetalae</taxon>
        <taxon>asterids</taxon>
        <taxon>campanulids</taxon>
        <taxon>Asterales</taxon>
        <taxon>Asteraceae</taxon>
        <taxon>Asteroideae</taxon>
        <taxon>Anthemideae</taxon>
        <taxon>Anthemidinae</taxon>
        <taxon>Tanacetum</taxon>
    </lineage>
</organism>
<protein>
    <submittedName>
        <fullName evidence="3">Reverse transcriptase domain-containing protein</fullName>
    </submittedName>
</protein>
<dbReference type="Gene3D" id="3.10.10.10">
    <property type="entry name" value="HIV Type 1 Reverse Transcriptase, subunit A, domain 1"/>
    <property type="match status" value="1"/>
</dbReference>
<dbReference type="Proteomes" id="UP001151760">
    <property type="component" value="Unassembled WGS sequence"/>
</dbReference>
<evidence type="ECO:0000313" key="3">
    <source>
        <dbReference type="EMBL" id="GJS77702.1"/>
    </source>
</evidence>
<dbReference type="SUPFAM" id="SSF56672">
    <property type="entry name" value="DNA/RNA polymerases"/>
    <property type="match status" value="1"/>
</dbReference>
<reference evidence="3" key="1">
    <citation type="journal article" date="2022" name="Int. J. Mol. Sci.">
        <title>Draft Genome of Tanacetum Coccineum: Genomic Comparison of Closely Related Tanacetum-Family Plants.</title>
        <authorList>
            <person name="Yamashiro T."/>
            <person name="Shiraishi A."/>
            <person name="Nakayama K."/>
            <person name="Satake H."/>
        </authorList>
    </citation>
    <scope>NUCLEOTIDE SEQUENCE</scope>
</reference>
<dbReference type="GO" id="GO:0003964">
    <property type="term" value="F:RNA-directed DNA polymerase activity"/>
    <property type="evidence" value="ECO:0007669"/>
    <property type="project" value="UniProtKB-KW"/>
</dbReference>
<accession>A0ABQ4YJL1</accession>
<keyword evidence="3" id="KW-0695">RNA-directed DNA polymerase</keyword>
<evidence type="ECO:0000259" key="1">
    <source>
        <dbReference type="Pfam" id="PF00078"/>
    </source>
</evidence>
<gene>
    <name evidence="3" type="ORF">Tco_0727583</name>
</gene>
<dbReference type="InterPro" id="IPR000477">
    <property type="entry name" value="RT_dom"/>
</dbReference>
<reference evidence="3" key="2">
    <citation type="submission" date="2022-01" db="EMBL/GenBank/DDBJ databases">
        <authorList>
            <person name="Yamashiro T."/>
            <person name="Shiraishi A."/>
            <person name="Satake H."/>
            <person name="Nakayama K."/>
        </authorList>
    </citation>
    <scope>NUCLEOTIDE SEQUENCE</scope>
</reference>
<dbReference type="EMBL" id="BQNB010010468">
    <property type="protein sequence ID" value="GJS77702.1"/>
    <property type="molecule type" value="Genomic_DNA"/>
</dbReference>
<dbReference type="Pfam" id="PF00078">
    <property type="entry name" value="RVT_1"/>
    <property type="match status" value="1"/>
</dbReference>
<keyword evidence="3" id="KW-0808">Transferase</keyword>
<evidence type="ECO:0000313" key="4">
    <source>
        <dbReference type="Proteomes" id="UP001151760"/>
    </source>
</evidence>
<evidence type="ECO:0000259" key="2">
    <source>
        <dbReference type="Pfam" id="PF17919"/>
    </source>
</evidence>
<sequence length="518" mass="59902">MEGDNKLPVIIAKDLSVEEKAALIKVLKSHKRAIAWKLSDIKGINPEFCTHKILMEEDYKPAVQHQRRVNPKIYDVIKKEVEKLLDAGLIYPISDSPWVSPVHCVPKKGGFTVVENELIPTRLVTGWRVCIDYRKLNEATRKDHFPLPFMDQMLERLAGNEYYCFLDGFSGYFQIPIDPHDQEKTTFTCPYRTFAYRHMPFGLCNAPGTFQRCMMAIFHDMIKKTMEVFMDDFSVFGNSFKNCLSRVDKMLQRCEDTNLCLNWEKSHFMVKEGIVLGHKISKKGIEVDKAKVDVMQNTPFIFSNECIQAFEMLKKKLTEAPILITPNWDLPFELMCDASDFGHMYTDHSALKYLFAKKDSKARLLWWVLLLQEFDFNVIDTKGAENLAADHLSRLENPYENVLDPKEVNEKFPLETLNMVTSRSNSSTPWFADYANYHAGNFIVKGMSSQQKNKFFKDVKHYFWDDPYLFKICADQMIRRCVAGQEAVDILTACHSGPTGGHYGANYTAKKIFDSRFY</sequence>
<dbReference type="PANTHER" id="PTHR24559:SF444">
    <property type="entry name" value="REVERSE TRANSCRIPTASE DOMAIN-CONTAINING PROTEIN"/>
    <property type="match status" value="1"/>
</dbReference>
<feature type="domain" description="Reverse transcriptase/retrotransposon-derived protein RNase H-like" evidence="2">
    <location>
        <begin position="303"/>
        <end position="343"/>
    </location>
</feature>
<dbReference type="InterPro" id="IPR043502">
    <property type="entry name" value="DNA/RNA_pol_sf"/>
</dbReference>
<comment type="caution">
    <text evidence="3">The sequence shown here is derived from an EMBL/GenBank/DDBJ whole genome shotgun (WGS) entry which is preliminary data.</text>
</comment>
<name>A0ABQ4YJL1_9ASTR</name>
<proteinExistence type="predicted"/>
<dbReference type="InterPro" id="IPR041577">
    <property type="entry name" value="RT_RNaseH_2"/>
</dbReference>
<feature type="domain" description="Reverse transcriptase" evidence="1">
    <location>
        <begin position="109"/>
        <end position="280"/>
    </location>
</feature>
<keyword evidence="3" id="KW-0548">Nucleotidyltransferase</keyword>